<proteinExistence type="predicted"/>
<dbReference type="AlphaFoldDB" id="A0AAP0LH88"/>
<sequence>MDRGEKLKRIDYVSIEKVIRKKEKHDGVCSLTKPYWVDPSLEKARLPAFRANQRVALLYAGHTMHRAGPSPD</sequence>
<dbReference type="EMBL" id="JBBNAF010000001">
    <property type="protein sequence ID" value="KAK9169590.1"/>
    <property type="molecule type" value="Genomic_DNA"/>
</dbReference>
<name>A0AAP0LH88_9MAGN</name>
<evidence type="ECO:0000313" key="1">
    <source>
        <dbReference type="EMBL" id="KAK9169590.1"/>
    </source>
</evidence>
<evidence type="ECO:0000313" key="2">
    <source>
        <dbReference type="Proteomes" id="UP001420932"/>
    </source>
</evidence>
<dbReference type="Proteomes" id="UP001420932">
    <property type="component" value="Unassembled WGS sequence"/>
</dbReference>
<accession>A0AAP0LH88</accession>
<keyword evidence="2" id="KW-1185">Reference proteome</keyword>
<gene>
    <name evidence="1" type="ORF">Syun_001730</name>
</gene>
<comment type="caution">
    <text evidence="1">The sequence shown here is derived from an EMBL/GenBank/DDBJ whole genome shotgun (WGS) entry which is preliminary data.</text>
</comment>
<reference evidence="1 2" key="1">
    <citation type="submission" date="2024-01" db="EMBL/GenBank/DDBJ databases">
        <title>Genome assemblies of Stephania.</title>
        <authorList>
            <person name="Yang L."/>
        </authorList>
    </citation>
    <scope>NUCLEOTIDE SEQUENCE [LARGE SCALE GENOMIC DNA]</scope>
    <source>
        <strain evidence="1">YNDBR</strain>
        <tissue evidence="1">Leaf</tissue>
    </source>
</reference>
<protein>
    <submittedName>
        <fullName evidence="1">Uncharacterized protein</fullName>
    </submittedName>
</protein>
<organism evidence="1 2">
    <name type="scientific">Stephania yunnanensis</name>
    <dbReference type="NCBI Taxonomy" id="152371"/>
    <lineage>
        <taxon>Eukaryota</taxon>
        <taxon>Viridiplantae</taxon>
        <taxon>Streptophyta</taxon>
        <taxon>Embryophyta</taxon>
        <taxon>Tracheophyta</taxon>
        <taxon>Spermatophyta</taxon>
        <taxon>Magnoliopsida</taxon>
        <taxon>Ranunculales</taxon>
        <taxon>Menispermaceae</taxon>
        <taxon>Menispermoideae</taxon>
        <taxon>Cissampelideae</taxon>
        <taxon>Stephania</taxon>
    </lineage>
</organism>